<dbReference type="EMBL" id="JABULH010000006">
    <property type="protein sequence ID" value="NTS66182.1"/>
    <property type="molecule type" value="Genomic_DNA"/>
</dbReference>
<gene>
    <name evidence="4" type="ORF">HRV97_13540</name>
</gene>
<dbReference type="Proteomes" id="UP000621447">
    <property type="component" value="Unassembled WGS sequence"/>
</dbReference>
<comment type="similarity">
    <text evidence="1">Belongs to the thioredoxin family. DsbA subfamily.</text>
</comment>
<dbReference type="Gene3D" id="3.40.30.10">
    <property type="entry name" value="Glutaredoxin"/>
    <property type="match status" value="1"/>
</dbReference>
<dbReference type="PANTHER" id="PTHR13887:SF56">
    <property type="entry name" value="THIOREDOXIN-LIKE REDUCTASE RV2466C"/>
    <property type="match status" value="1"/>
</dbReference>
<evidence type="ECO:0000313" key="5">
    <source>
        <dbReference type="Proteomes" id="UP000621447"/>
    </source>
</evidence>
<dbReference type="InterPro" id="IPR036249">
    <property type="entry name" value="Thioredoxin-like_sf"/>
</dbReference>
<feature type="signal peptide" evidence="2">
    <location>
        <begin position="1"/>
        <end position="24"/>
    </location>
</feature>
<organism evidence="4 5">
    <name type="scientific">Sphingomonas hominis</name>
    <dbReference type="NCBI Taxonomy" id="2741495"/>
    <lineage>
        <taxon>Bacteria</taxon>
        <taxon>Pseudomonadati</taxon>
        <taxon>Pseudomonadota</taxon>
        <taxon>Alphaproteobacteria</taxon>
        <taxon>Sphingomonadales</taxon>
        <taxon>Sphingomonadaceae</taxon>
        <taxon>Sphingomonas</taxon>
    </lineage>
</organism>
<evidence type="ECO:0000256" key="2">
    <source>
        <dbReference type="SAM" id="SignalP"/>
    </source>
</evidence>
<feature type="chain" id="PRO_5045814731" evidence="2">
    <location>
        <begin position="25"/>
        <end position="247"/>
    </location>
</feature>
<sequence>MELFMKRFALLAGALALMTGCGGGSSDAPSAPAGSVKAAAAPAGQDWTQTVSQTPEGGYVAGNPNATLKLVEYGSRLCPTCGAFANTGMRPLMDNYVKTGKVSYEFREFLVHGAPDFPPALLGRCGGTQPFFPLLEEMMAAQATILPKMEDAGAFQQAQQGKAPGVMFTNWAEKLGYIDFVKQRGIPEAQARACLTDEKQIEALIKYMDAGTEKGVQGTPTFFLNGKKLDNVVTWDGVEGALKTAGA</sequence>
<dbReference type="Pfam" id="PF13462">
    <property type="entry name" value="Thioredoxin_4"/>
    <property type="match status" value="1"/>
</dbReference>
<evidence type="ECO:0000259" key="3">
    <source>
        <dbReference type="Pfam" id="PF13462"/>
    </source>
</evidence>
<evidence type="ECO:0000313" key="4">
    <source>
        <dbReference type="EMBL" id="NTS66182.1"/>
    </source>
</evidence>
<dbReference type="InterPro" id="IPR012336">
    <property type="entry name" value="Thioredoxin-like_fold"/>
</dbReference>
<reference evidence="4 5" key="1">
    <citation type="submission" date="2020-06" db="EMBL/GenBank/DDBJ databases">
        <title>Sphingomonas hominis sp. nov., a member of the Sphingomonas, isolated from the hair of a 22-year-old girl.</title>
        <authorList>
            <person name="Zhang D.-F."/>
            <person name="Cui X.-W."/>
        </authorList>
    </citation>
    <scope>NUCLEOTIDE SEQUENCE [LARGE SCALE GENOMIC DNA]</scope>
    <source>
        <strain evidence="4 5">HHU CXW</strain>
    </source>
</reference>
<evidence type="ECO:0000256" key="1">
    <source>
        <dbReference type="ARBA" id="ARBA00005791"/>
    </source>
</evidence>
<proteinExistence type="inferred from homology"/>
<name>A0ABX2JNZ3_9SPHN</name>
<keyword evidence="2" id="KW-0732">Signal</keyword>
<keyword evidence="5" id="KW-1185">Reference proteome</keyword>
<dbReference type="SUPFAM" id="SSF52833">
    <property type="entry name" value="Thioredoxin-like"/>
    <property type="match status" value="1"/>
</dbReference>
<feature type="domain" description="Thioredoxin-like fold" evidence="3">
    <location>
        <begin position="57"/>
        <end position="243"/>
    </location>
</feature>
<comment type="caution">
    <text evidence="4">The sequence shown here is derived from an EMBL/GenBank/DDBJ whole genome shotgun (WGS) entry which is preliminary data.</text>
</comment>
<protein>
    <submittedName>
        <fullName evidence="4">Thioredoxin domain-containing protein</fullName>
    </submittedName>
</protein>
<dbReference type="PANTHER" id="PTHR13887">
    <property type="entry name" value="GLUTATHIONE S-TRANSFERASE KAPPA"/>
    <property type="match status" value="1"/>
</dbReference>
<accession>A0ABX2JNZ3</accession>
<dbReference type="Gene3D" id="1.10.40.110">
    <property type="match status" value="1"/>
</dbReference>
<dbReference type="PROSITE" id="PS51257">
    <property type="entry name" value="PROKAR_LIPOPROTEIN"/>
    <property type="match status" value="1"/>
</dbReference>